<comment type="caution">
    <text evidence="1">The sequence shown here is derived from an EMBL/GenBank/DDBJ whole genome shotgun (WGS) entry which is preliminary data.</text>
</comment>
<protein>
    <submittedName>
        <fullName evidence="1">Uncharacterized protein</fullName>
    </submittedName>
</protein>
<dbReference type="Proteomes" id="UP001515480">
    <property type="component" value="Unassembled WGS sequence"/>
</dbReference>
<keyword evidence="2" id="KW-1185">Reference proteome</keyword>
<reference evidence="1 2" key="1">
    <citation type="journal article" date="2024" name="Science">
        <title>Giant polyketide synthase enzymes in the biosynthesis of giant marine polyether toxins.</title>
        <authorList>
            <person name="Fallon T.R."/>
            <person name="Shende V.V."/>
            <person name="Wierzbicki I.H."/>
            <person name="Pendleton A.L."/>
            <person name="Watervoot N.F."/>
            <person name="Auber R.P."/>
            <person name="Gonzalez D.J."/>
            <person name="Wisecaver J.H."/>
            <person name="Moore B.S."/>
        </authorList>
    </citation>
    <scope>NUCLEOTIDE SEQUENCE [LARGE SCALE GENOMIC DNA]</scope>
    <source>
        <strain evidence="1 2">12B1</strain>
    </source>
</reference>
<gene>
    <name evidence="1" type="ORF">AB1Y20_018184</name>
</gene>
<proteinExistence type="predicted"/>
<dbReference type="EMBL" id="JBGBPQ010000006">
    <property type="protein sequence ID" value="KAL1523233.1"/>
    <property type="molecule type" value="Genomic_DNA"/>
</dbReference>
<sequence length="179" mass="20541">MVAAEAWESIWSEVELIVCLTLRTRADRRAAVTKQFEAHGLLKYVTFLEQEPDTDDGKRGCFHAHQRAARLAMERGVPHALIFEDDVEFLPHFTVHSGKRILRFLRSTPQGCWSIFFLGHFPRAMELTDEQDVVRVRGVKSMSNSIIKAQQLSLCIRWWLSSEPRLATQKAYCAQLIGI</sequence>
<evidence type="ECO:0000313" key="1">
    <source>
        <dbReference type="EMBL" id="KAL1523233.1"/>
    </source>
</evidence>
<dbReference type="AlphaFoldDB" id="A0AB34JNA5"/>
<accession>A0AB34JNA5</accession>
<name>A0AB34JNA5_PRYPA</name>
<organism evidence="1 2">
    <name type="scientific">Prymnesium parvum</name>
    <name type="common">Toxic golden alga</name>
    <dbReference type="NCBI Taxonomy" id="97485"/>
    <lineage>
        <taxon>Eukaryota</taxon>
        <taxon>Haptista</taxon>
        <taxon>Haptophyta</taxon>
        <taxon>Prymnesiophyceae</taxon>
        <taxon>Prymnesiales</taxon>
        <taxon>Prymnesiaceae</taxon>
        <taxon>Prymnesium</taxon>
    </lineage>
</organism>
<evidence type="ECO:0000313" key="2">
    <source>
        <dbReference type="Proteomes" id="UP001515480"/>
    </source>
</evidence>